<dbReference type="GO" id="GO:0004672">
    <property type="term" value="F:protein kinase activity"/>
    <property type="evidence" value="ECO:0007669"/>
    <property type="project" value="InterPro"/>
</dbReference>
<dbReference type="InterPro" id="IPR001245">
    <property type="entry name" value="Ser-Thr/Tyr_kinase_cat_dom"/>
</dbReference>
<feature type="compositionally biased region" description="Low complexity" evidence="5">
    <location>
        <begin position="505"/>
        <end position="523"/>
    </location>
</feature>
<dbReference type="GeneID" id="111108312"/>
<dbReference type="CDD" id="cd00086">
    <property type="entry name" value="homeodomain"/>
    <property type="match status" value="1"/>
</dbReference>
<reference evidence="10" key="1">
    <citation type="submission" date="2025-08" db="UniProtKB">
        <authorList>
            <consortium name="RefSeq"/>
        </authorList>
    </citation>
    <scope>IDENTIFICATION</scope>
    <source>
        <tissue evidence="10">Whole sample</tissue>
    </source>
</reference>
<dbReference type="InterPro" id="IPR008422">
    <property type="entry name" value="KN_HD"/>
</dbReference>
<dbReference type="KEGG" id="cvn:111108312"/>
<dbReference type="InterPro" id="IPR001356">
    <property type="entry name" value="HD"/>
</dbReference>
<proteinExistence type="predicted"/>
<evidence type="ECO:0000259" key="8">
    <source>
        <dbReference type="PROSITE" id="PS50071"/>
    </source>
</evidence>
<dbReference type="SUPFAM" id="SSF56112">
    <property type="entry name" value="Protein kinase-like (PK-like)"/>
    <property type="match status" value="1"/>
</dbReference>
<dbReference type="RefSeq" id="XP_022299812.1">
    <property type="nucleotide sequence ID" value="XM_022444104.1"/>
</dbReference>
<dbReference type="SUPFAM" id="SSF46689">
    <property type="entry name" value="Homeodomain-like"/>
    <property type="match status" value="1"/>
</dbReference>
<dbReference type="InterPro" id="IPR009057">
    <property type="entry name" value="Homeodomain-like_sf"/>
</dbReference>
<keyword evidence="9" id="KW-1185">Reference proteome</keyword>
<keyword evidence="2 4" id="KW-0371">Homeobox</keyword>
<dbReference type="Proteomes" id="UP000694844">
    <property type="component" value="Chromosome 8"/>
</dbReference>
<evidence type="ECO:0000259" key="7">
    <source>
        <dbReference type="PROSITE" id="PS50011"/>
    </source>
</evidence>
<dbReference type="SMART" id="SM00389">
    <property type="entry name" value="HOX"/>
    <property type="match status" value="1"/>
</dbReference>
<dbReference type="PROSITE" id="PS50011">
    <property type="entry name" value="PROTEIN_KINASE_DOM"/>
    <property type="match status" value="1"/>
</dbReference>
<dbReference type="InterPro" id="IPR050224">
    <property type="entry name" value="TALE_homeobox"/>
</dbReference>
<dbReference type="InterPro" id="IPR011009">
    <property type="entry name" value="Kinase-like_dom_sf"/>
</dbReference>
<dbReference type="Gene3D" id="1.10.510.10">
    <property type="entry name" value="Transferase(Phosphotransferase) domain 1"/>
    <property type="match status" value="1"/>
</dbReference>
<evidence type="ECO:0000256" key="6">
    <source>
        <dbReference type="SAM" id="Phobius"/>
    </source>
</evidence>
<dbReference type="Pfam" id="PF07714">
    <property type="entry name" value="PK_Tyr_Ser-Thr"/>
    <property type="match status" value="1"/>
</dbReference>
<evidence type="ECO:0000256" key="1">
    <source>
        <dbReference type="ARBA" id="ARBA00023125"/>
    </source>
</evidence>
<dbReference type="GO" id="GO:0006355">
    <property type="term" value="P:regulation of DNA-templated transcription"/>
    <property type="evidence" value="ECO:0007669"/>
    <property type="project" value="InterPro"/>
</dbReference>
<dbReference type="GO" id="GO:0003677">
    <property type="term" value="F:DNA binding"/>
    <property type="evidence" value="ECO:0007669"/>
    <property type="project" value="UniProtKB-UniRule"/>
</dbReference>
<sequence>MSDFFQFLEDHIYIPILVGVFVLALVFLLICWCCRRNRERYLYQPLNNHDVALYDRMHKSQRQATEKVQDAAWMNAQYYLRSHPQFNNLEQLSQLGSRSEKQWFRVNDQGRSEYLLNTLPRAPKCLLEFDSKTRKTLKDLFNLLRHPYIFPVVEFDFVIDQNFVVLIQPLCPKGSLKDLIYQTRYSTPWHDKYRVKGRGLSLEQVALYGKQILQGLLYLEEKEFPPHGHLHTGNVLMRNGVMRVAGYENSFLGLQSKLSVMAKKKLRDQPEGVDVLSFGHVLYEMGVGAELDTAHPQPHHLSAVNKPALVSATIFDDAPPTPEPSKDTSLDTSAAETRFDECLTSLITGHPTPEKSRNLHSDLHLALQCLPPPSPQKKTLPDDILSSTEIFTALQSIFRSEADSSTPSILIKSVQPESSPADRERQLLRRFNNLRPLHPEEINDLSSFFKYQSAQVETDRYCALHQNSNQPQHIRESINQHYNITHHRIMDRVESSLQYLEDNLTQPSSTPSVPSQQQTSTQSNLRSRPSLSQKAVQLMEEWYYSHRDHPYPPSHIIQDLARRGGVREEQVKKWFSNKRNRSRRSSGVSKKRSSSGVIKSVPCFW</sequence>
<keyword evidence="6" id="KW-1133">Transmembrane helix</keyword>
<dbReference type="Pfam" id="PF05920">
    <property type="entry name" value="Homeobox_KN"/>
    <property type="match status" value="1"/>
</dbReference>
<evidence type="ECO:0000256" key="5">
    <source>
        <dbReference type="SAM" id="MobiDB-lite"/>
    </source>
</evidence>
<feature type="domain" description="Protein kinase" evidence="7">
    <location>
        <begin position="89"/>
        <end position="391"/>
    </location>
</feature>
<name>A0A8B8B8S4_CRAVI</name>
<protein>
    <submittedName>
        <fullName evidence="10">PX domain-containing protein kinase-like protein</fullName>
    </submittedName>
</protein>
<evidence type="ECO:0000313" key="9">
    <source>
        <dbReference type="Proteomes" id="UP000694844"/>
    </source>
</evidence>
<evidence type="ECO:0000256" key="2">
    <source>
        <dbReference type="ARBA" id="ARBA00023155"/>
    </source>
</evidence>
<dbReference type="OrthoDB" id="10045021at2759"/>
<evidence type="ECO:0000256" key="3">
    <source>
        <dbReference type="ARBA" id="ARBA00023242"/>
    </source>
</evidence>
<dbReference type="PANTHER" id="PTHR11850">
    <property type="entry name" value="HOMEOBOX PROTEIN TRANSCRIPTION FACTORS"/>
    <property type="match status" value="1"/>
</dbReference>
<dbReference type="Gene3D" id="1.10.10.60">
    <property type="entry name" value="Homeodomain-like"/>
    <property type="match status" value="1"/>
</dbReference>
<feature type="DNA-binding region" description="Homeobox" evidence="4">
    <location>
        <begin position="524"/>
        <end position="586"/>
    </location>
</feature>
<feature type="region of interest" description="Disordered" evidence="5">
    <location>
        <begin position="504"/>
        <end position="531"/>
    </location>
</feature>
<gene>
    <name evidence="10" type="primary">LOC111108312</name>
</gene>
<dbReference type="AlphaFoldDB" id="A0A8B8B8S4"/>
<feature type="transmembrane region" description="Helical" evidence="6">
    <location>
        <begin position="12"/>
        <end position="34"/>
    </location>
</feature>
<keyword evidence="6" id="KW-0812">Transmembrane</keyword>
<accession>A0A8B8B8S4</accession>
<dbReference type="GO" id="GO:0005524">
    <property type="term" value="F:ATP binding"/>
    <property type="evidence" value="ECO:0007669"/>
    <property type="project" value="InterPro"/>
</dbReference>
<feature type="domain" description="Homeobox" evidence="8">
    <location>
        <begin position="522"/>
        <end position="585"/>
    </location>
</feature>
<evidence type="ECO:0000313" key="10">
    <source>
        <dbReference type="RefSeq" id="XP_022299812.1"/>
    </source>
</evidence>
<dbReference type="PROSITE" id="PS50071">
    <property type="entry name" value="HOMEOBOX_2"/>
    <property type="match status" value="1"/>
</dbReference>
<keyword evidence="6" id="KW-0472">Membrane</keyword>
<organism evidence="9 10">
    <name type="scientific">Crassostrea virginica</name>
    <name type="common">Eastern oyster</name>
    <dbReference type="NCBI Taxonomy" id="6565"/>
    <lineage>
        <taxon>Eukaryota</taxon>
        <taxon>Metazoa</taxon>
        <taxon>Spiralia</taxon>
        <taxon>Lophotrochozoa</taxon>
        <taxon>Mollusca</taxon>
        <taxon>Bivalvia</taxon>
        <taxon>Autobranchia</taxon>
        <taxon>Pteriomorphia</taxon>
        <taxon>Ostreida</taxon>
        <taxon>Ostreoidea</taxon>
        <taxon>Ostreidae</taxon>
        <taxon>Crassostrea</taxon>
    </lineage>
</organism>
<keyword evidence="3 4" id="KW-0539">Nucleus</keyword>
<dbReference type="InterPro" id="IPR000719">
    <property type="entry name" value="Prot_kinase_dom"/>
</dbReference>
<keyword evidence="1 4" id="KW-0238">DNA-binding</keyword>
<evidence type="ECO:0000256" key="4">
    <source>
        <dbReference type="PROSITE-ProRule" id="PRU00108"/>
    </source>
</evidence>
<comment type="subcellular location">
    <subcellularLocation>
        <location evidence="4">Nucleus</location>
    </subcellularLocation>
</comment>
<dbReference type="GO" id="GO:0005634">
    <property type="term" value="C:nucleus"/>
    <property type="evidence" value="ECO:0007669"/>
    <property type="project" value="UniProtKB-SubCell"/>
</dbReference>